<dbReference type="RefSeq" id="WP_015862629.1">
    <property type="nucleotide sequence ID" value="NC_012796.1"/>
</dbReference>
<proteinExistence type="predicted"/>
<dbReference type="OrthoDB" id="5451378at2"/>
<accession>C4XNZ6</accession>
<organism evidence="1 2">
    <name type="scientific">Solidesulfovibrio magneticus (strain ATCC 700980 / DSM 13731 / RS-1)</name>
    <name type="common">Desulfovibrio magneticus</name>
    <dbReference type="NCBI Taxonomy" id="573370"/>
    <lineage>
        <taxon>Bacteria</taxon>
        <taxon>Pseudomonadati</taxon>
        <taxon>Thermodesulfobacteriota</taxon>
        <taxon>Desulfovibrionia</taxon>
        <taxon>Desulfovibrionales</taxon>
        <taxon>Desulfovibrionaceae</taxon>
        <taxon>Solidesulfovibrio</taxon>
    </lineage>
</organism>
<evidence type="ECO:0000313" key="1">
    <source>
        <dbReference type="EMBL" id="BAH77497.1"/>
    </source>
</evidence>
<dbReference type="KEGG" id="dma:DMR_40060"/>
<dbReference type="AlphaFoldDB" id="C4XNZ6"/>
<dbReference type="HOGENOM" id="CLU_1159621_0_0_7"/>
<dbReference type="EMBL" id="AP010904">
    <property type="protein sequence ID" value="BAH77497.1"/>
    <property type="molecule type" value="Genomic_DNA"/>
</dbReference>
<gene>
    <name evidence="1" type="ordered locus">DMR_40060</name>
</gene>
<evidence type="ECO:0008006" key="3">
    <source>
        <dbReference type="Google" id="ProtNLM"/>
    </source>
</evidence>
<evidence type="ECO:0000313" key="2">
    <source>
        <dbReference type="Proteomes" id="UP000009071"/>
    </source>
</evidence>
<name>C4XNZ6_SOLM1</name>
<keyword evidence="2" id="KW-1185">Reference proteome</keyword>
<protein>
    <recommendedName>
        <fullName evidence="3">Histidine kinase</fullName>
    </recommendedName>
</protein>
<sequence length="239" mass="24707">MDASKAPSADGRFLGTVTAAACHDLMNVFATFNQALGLMDDCLAADAKTTRRTFGIKGGFAYRERFVELTAMLRGQLARAVGLTEALALAAHSLDGQGRAAAPPEALAALVALAERLLKRRKITAEVVPCAEDAPSWPPLRRADYLGPVLETLLACLPHLPMGGKICLSCRPDGDALVVTLAPGEGDLSEDALAAGLYAARAAGAAKADVAPGKTLTLVFRESPTTQPASCPPQADGAS</sequence>
<dbReference type="Proteomes" id="UP000009071">
    <property type="component" value="Chromosome"/>
</dbReference>
<reference evidence="1 2" key="1">
    <citation type="journal article" date="2009" name="Genome Res.">
        <title>Whole genome sequence of Desulfovibrio magneticus strain RS-1 revealed common gene clusters in magnetotactic bacteria.</title>
        <authorList>
            <person name="Nakazawa H."/>
            <person name="Arakaki A."/>
            <person name="Narita-Yamada S."/>
            <person name="Yashiro I."/>
            <person name="Jinno K."/>
            <person name="Aoki N."/>
            <person name="Tsuruyama A."/>
            <person name="Okamura Y."/>
            <person name="Tanikawa S."/>
            <person name="Fujita N."/>
            <person name="Takeyama H."/>
            <person name="Matsunaga T."/>
        </authorList>
    </citation>
    <scope>NUCLEOTIDE SEQUENCE [LARGE SCALE GENOMIC DNA]</scope>
    <source>
        <strain evidence="2">ATCC 700980 / DSM 13731 / RS-1</strain>
    </source>
</reference>
<dbReference type="STRING" id="573370.DMR_40060"/>